<dbReference type="Proteomes" id="UP000242791">
    <property type="component" value="Unassembled WGS sequence"/>
</dbReference>
<dbReference type="EMBL" id="LGTZ01001830">
    <property type="protein sequence ID" value="OJD20521.1"/>
    <property type="molecule type" value="Genomic_DNA"/>
</dbReference>
<proteinExistence type="predicted"/>
<accession>A0A1J9PVZ8</accession>
<evidence type="ECO:0000313" key="3">
    <source>
        <dbReference type="Proteomes" id="UP000242791"/>
    </source>
</evidence>
<name>A0A1J9PVZ8_9EURO</name>
<dbReference type="OrthoDB" id="4186638at2759"/>
<feature type="compositionally biased region" description="Polar residues" evidence="1">
    <location>
        <begin position="29"/>
        <end position="38"/>
    </location>
</feature>
<evidence type="ECO:0000256" key="1">
    <source>
        <dbReference type="SAM" id="MobiDB-lite"/>
    </source>
</evidence>
<comment type="caution">
    <text evidence="2">The sequence shown here is derived from an EMBL/GenBank/DDBJ whole genome shotgun (WGS) entry which is preliminary data.</text>
</comment>
<dbReference type="VEuPathDB" id="FungiDB:ACJ73_08145"/>
<feature type="compositionally biased region" description="Polar residues" evidence="1">
    <location>
        <begin position="58"/>
        <end position="68"/>
    </location>
</feature>
<reference evidence="2 3" key="1">
    <citation type="submission" date="2015-08" db="EMBL/GenBank/DDBJ databases">
        <title>Emmonsia species relationships and genome sequence.</title>
        <authorList>
            <person name="Cuomo C.A."/>
            <person name="Schwartz I.S."/>
            <person name="Kenyon C."/>
            <person name="De Hoog G.S."/>
            <person name="Govender N.P."/>
            <person name="Botha A."/>
            <person name="Moreno L."/>
            <person name="De Vries M."/>
            <person name="Munoz J.F."/>
            <person name="Stielow J.B."/>
        </authorList>
    </citation>
    <scope>NUCLEOTIDE SEQUENCE [LARGE SCALE GENOMIC DNA]</scope>
    <source>
        <strain evidence="2 3">EI222</strain>
    </source>
</reference>
<feature type="compositionally biased region" description="Basic and acidic residues" evidence="1">
    <location>
        <begin position="41"/>
        <end position="57"/>
    </location>
</feature>
<protein>
    <submittedName>
        <fullName evidence="2">Uncharacterized protein</fullName>
    </submittedName>
</protein>
<gene>
    <name evidence="2" type="ORF">ACJ73_08145</name>
</gene>
<dbReference type="AlphaFoldDB" id="A0A1J9PVZ8"/>
<evidence type="ECO:0000313" key="2">
    <source>
        <dbReference type="EMBL" id="OJD20521.1"/>
    </source>
</evidence>
<sequence>MPQAMKLNDKAPGNTPPAQTPPCNPIDESPQQSVTTGDGYQHSDAKELVEALREARADSTTSKSNPSEDTAGGRYPSRNPESESPVLMDKYMSDIPPTRMECDPIFMDNENVGFDPAMKECSEMRTPKVSKENMEQPGTPVVDAAQYAWGERKPSPTDAVADADSWVAKACKESGKPENYVRARAIANPTDSFEDLAESSQVQNA</sequence>
<organism evidence="2 3">
    <name type="scientific">Blastomyces percursus</name>
    <dbReference type="NCBI Taxonomy" id="1658174"/>
    <lineage>
        <taxon>Eukaryota</taxon>
        <taxon>Fungi</taxon>
        <taxon>Dikarya</taxon>
        <taxon>Ascomycota</taxon>
        <taxon>Pezizomycotina</taxon>
        <taxon>Eurotiomycetes</taxon>
        <taxon>Eurotiomycetidae</taxon>
        <taxon>Onygenales</taxon>
        <taxon>Ajellomycetaceae</taxon>
        <taxon>Blastomyces</taxon>
    </lineage>
</organism>
<keyword evidence="3" id="KW-1185">Reference proteome</keyword>
<feature type="compositionally biased region" description="Pro residues" evidence="1">
    <location>
        <begin position="14"/>
        <end position="24"/>
    </location>
</feature>
<feature type="region of interest" description="Disordered" evidence="1">
    <location>
        <begin position="1"/>
        <end position="90"/>
    </location>
</feature>